<gene>
    <name evidence="2" type="ORF">DSYM_28410</name>
</gene>
<reference evidence="2" key="1">
    <citation type="journal article" name="DNA Res.">
        <title>The physiological potential of anammox bacteria as revealed by their core genome structure.</title>
        <authorList>
            <person name="Okubo T."/>
            <person name="Toyoda A."/>
            <person name="Fukuhara K."/>
            <person name="Uchiyama I."/>
            <person name="Harigaya Y."/>
            <person name="Kuroiwa M."/>
            <person name="Suzuki T."/>
            <person name="Murakami Y."/>
            <person name="Suwa Y."/>
            <person name="Takami H."/>
        </authorList>
    </citation>
    <scope>NUCLEOTIDE SEQUENCE</scope>
    <source>
        <strain evidence="2">317325-3</strain>
    </source>
</reference>
<organism evidence="2 3">
    <name type="scientific">Candidatus Desulfobacillus denitrificans</name>
    <dbReference type="NCBI Taxonomy" id="2608985"/>
    <lineage>
        <taxon>Bacteria</taxon>
        <taxon>Pseudomonadati</taxon>
        <taxon>Pseudomonadota</taxon>
        <taxon>Betaproteobacteria</taxon>
        <taxon>Candidatus Desulfobacillus</taxon>
    </lineage>
</organism>
<dbReference type="EMBL" id="AP021857">
    <property type="protein sequence ID" value="BBO22142.1"/>
    <property type="molecule type" value="Genomic_DNA"/>
</dbReference>
<proteinExistence type="predicted"/>
<dbReference type="KEGG" id="ddz:DSYM_28410"/>
<accession>A0A809RR52</accession>
<keyword evidence="1" id="KW-0732">Signal</keyword>
<dbReference type="Proteomes" id="UP000662914">
    <property type="component" value="Chromosome"/>
</dbReference>
<feature type="signal peptide" evidence="1">
    <location>
        <begin position="1"/>
        <end position="25"/>
    </location>
</feature>
<evidence type="ECO:0000313" key="3">
    <source>
        <dbReference type="Proteomes" id="UP000662914"/>
    </source>
</evidence>
<evidence type="ECO:0000313" key="2">
    <source>
        <dbReference type="EMBL" id="BBO22142.1"/>
    </source>
</evidence>
<sequence>MRRRKFLAGLAVLPALTFSGCTTLADARAERGSGVVVNYAAPFDRLWSGLKDVLRELDLKPAGDNVAEGYILVEHGASAFSWGERVVIFVERIGTQGLTRVEVVSKAAVGTNATATDWAARIHEKLGQRFKRA</sequence>
<evidence type="ECO:0008006" key="4">
    <source>
        <dbReference type="Google" id="ProtNLM"/>
    </source>
</evidence>
<dbReference type="AlphaFoldDB" id="A0A809RR52"/>
<feature type="chain" id="PRO_5035238869" description="DUF3568 family protein" evidence="1">
    <location>
        <begin position="26"/>
        <end position="133"/>
    </location>
</feature>
<evidence type="ECO:0000256" key="1">
    <source>
        <dbReference type="SAM" id="SignalP"/>
    </source>
</evidence>
<name>A0A809RR52_9PROT</name>
<protein>
    <recommendedName>
        <fullName evidence="4">DUF3568 family protein</fullName>
    </recommendedName>
</protein>
<dbReference type="PROSITE" id="PS51257">
    <property type="entry name" value="PROKAR_LIPOPROTEIN"/>
    <property type="match status" value="1"/>
</dbReference>